<dbReference type="PANTHER" id="PTHR43768">
    <property type="entry name" value="TREHALOSE 6-PHOSPHATE PHOSPHATASE"/>
    <property type="match status" value="1"/>
</dbReference>
<dbReference type="InterPro" id="IPR006379">
    <property type="entry name" value="HAD-SF_hydro_IIB"/>
</dbReference>
<evidence type="ECO:0000256" key="3">
    <source>
        <dbReference type="ARBA" id="ARBA00022801"/>
    </source>
</evidence>
<dbReference type="GO" id="GO:0046872">
    <property type="term" value="F:metal ion binding"/>
    <property type="evidence" value="ECO:0007669"/>
    <property type="project" value="UniProtKB-KW"/>
</dbReference>
<reference evidence="5 6" key="1">
    <citation type="submission" date="2019-04" db="EMBL/GenBank/DDBJ databases">
        <authorList>
            <person name="Li J."/>
        </authorList>
    </citation>
    <scope>NUCLEOTIDE SEQUENCE [LARGE SCALE GENOMIC DNA]</scope>
    <source>
        <strain evidence="5 6">KCTC 42687</strain>
    </source>
</reference>
<comment type="function">
    <text evidence="4">Removes the phosphate from trehalose 6-phosphate to produce free trehalose.</text>
</comment>
<sequence length="254" mass="26527">MFSHYSGALPDMTLPPPPLLPTDAALFLDFDGCLVEIAPRPDAVVVTQALRDRLAALQDRQGGALALISGRDVADLRGHLGGFSGMIAGSHGSELSPAPGRIDTLHSVGVDAAALHAEAHALAAPHPAILVEEKPHGVALHYRDDPSLQGFVEQTIQDMAARHPHLMLQPAKMAMELRPGGVGKDSALAHLMTLPPYAGRIPVFAGDDTTDEPAMAEAQSRGGFAIKVGDGATAARYRLADPSALAAWLDASLT</sequence>
<evidence type="ECO:0000256" key="4">
    <source>
        <dbReference type="RuleBase" id="RU361117"/>
    </source>
</evidence>
<organism evidence="5 6">
    <name type="scientific">Paracoccus gahaiensis</name>
    <dbReference type="NCBI Taxonomy" id="1706839"/>
    <lineage>
        <taxon>Bacteria</taxon>
        <taxon>Pseudomonadati</taxon>
        <taxon>Pseudomonadota</taxon>
        <taxon>Alphaproteobacteria</taxon>
        <taxon>Rhodobacterales</taxon>
        <taxon>Paracoccaceae</taxon>
        <taxon>Paracoccus</taxon>
    </lineage>
</organism>
<keyword evidence="3 4" id="KW-0378">Hydrolase</keyword>
<dbReference type="Proteomes" id="UP000309747">
    <property type="component" value="Unassembled WGS sequence"/>
</dbReference>
<comment type="catalytic activity">
    <reaction evidence="4">
        <text>alpha,alpha-trehalose 6-phosphate + H2O = alpha,alpha-trehalose + phosphate</text>
        <dbReference type="Rhea" id="RHEA:23420"/>
        <dbReference type="ChEBI" id="CHEBI:15377"/>
        <dbReference type="ChEBI" id="CHEBI:16551"/>
        <dbReference type="ChEBI" id="CHEBI:43474"/>
        <dbReference type="ChEBI" id="CHEBI:58429"/>
        <dbReference type="EC" id="3.1.3.12"/>
    </reaction>
</comment>
<dbReference type="Gene3D" id="3.30.70.1020">
    <property type="entry name" value="Trehalose-6-phosphate phosphatase related protein, domain 2"/>
    <property type="match status" value="1"/>
</dbReference>
<dbReference type="EC" id="3.1.3.12" evidence="4"/>
<comment type="pathway">
    <text evidence="1 4">Glycan biosynthesis; trehalose biosynthesis.</text>
</comment>
<accession>A0A4U0RD78</accession>
<comment type="caution">
    <text evidence="5">The sequence shown here is derived from an EMBL/GenBank/DDBJ whole genome shotgun (WGS) entry which is preliminary data.</text>
</comment>
<keyword evidence="6" id="KW-1185">Reference proteome</keyword>
<dbReference type="InterPro" id="IPR003337">
    <property type="entry name" value="Trehalose_PPase"/>
</dbReference>
<dbReference type="GO" id="GO:0005992">
    <property type="term" value="P:trehalose biosynthetic process"/>
    <property type="evidence" value="ECO:0007669"/>
    <property type="project" value="UniProtKB-UniPathway"/>
</dbReference>
<dbReference type="GO" id="GO:0004805">
    <property type="term" value="F:trehalose-phosphatase activity"/>
    <property type="evidence" value="ECO:0007669"/>
    <property type="project" value="UniProtKB-EC"/>
</dbReference>
<comment type="similarity">
    <text evidence="2 4">Belongs to the trehalose phosphatase family.</text>
</comment>
<dbReference type="NCBIfam" id="TIGR00685">
    <property type="entry name" value="T6PP"/>
    <property type="match status" value="1"/>
</dbReference>
<comment type="cofactor">
    <cofactor evidence="4">
        <name>Mg(2+)</name>
        <dbReference type="ChEBI" id="CHEBI:18420"/>
    </cofactor>
</comment>
<dbReference type="OrthoDB" id="9814913at2"/>
<gene>
    <name evidence="5" type="primary">otsB</name>
    <name evidence="5" type="ORF">FA743_06485</name>
</gene>
<keyword evidence="4" id="KW-0479">Metal-binding</keyword>
<dbReference type="InterPro" id="IPR023214">
    <property type="entry name" value="HAD_sf"/>
</dbReference>
<proteinExistence type="inferred from homology"/>
<dbReference type="Gene3D" id="3.40.50.1000">
    <property type="entry name" value="HAD superfamily/HAD-like"/>
    <property type="match status" value="1"/>
</dbReference>
<dbReference type="EMBL" id="SUNI01000004">
    <property type="protein sequence ID" value="TJZ92512.1"/>
    <property type="molecule type" value="Genomic_DNA"/>
</dbReference>
<name>A0A4U0RD78_9RHOB</name>
<evidence type="ECO:0000256" key="1">
    <source>
        <dbReference type="ARBA" id="ARBA00005199"/>
    </source>
</evidence>
<dbReference type="InterPro" id="IPR036412">
    <property type="entry name" value="HAD-like_sf"/>
</dbReference>
<keyword evidence="4" id="KW-0460">Magnesium</keyword>
<dbReference type="PANTHER" id="PTHR43768:SF3">
    <property type="entry name" value="TREHALOSE 6-PHOSPHATE PHOSPHATASE"/>
    <property type="match status" value="1"/>
</dbReference>
<dbReference type="Pfam" id="PF02358">
    <property type="entry name" value="Trehalose_PPase"/>
    <property type="match status" value="1"/>
</dbReference>
<dbReference type="InterPro" id="IPR044651">
    <property type="entry name" value="OTSB-like"/>
</dbReference>
<evidence type="ECO:0000313" key="5">
    <source>
        <dbReference type="EMBL" id="TJZ92512.1"/>
    </source>
</evidence>
<dbReference type="NCBIfam" id="TIGR01484">
    <property type="entry name" value="HAD-SF-IIB"/>
    <property type="match status" value="1"/>
</dbReference>
<evidence type="ECO:0000256" key="2">
    <source>
        <dbReference type="ARBA" id="ARBA00008770"/>
    </source>
</evidence>
<dbReference type="UniPathway" id="UPA00299"/>
<protein>
    <recommendedName>
        <fullName evidence="4">Trehalose 6-phosphate phosphatase</fullName>
        <ecNumber evidence="4">3.1.3.12</ecNumber>
    </recommendedName>
</protein>
<dbReference type="SUPFAM" id="SSF56784">
    <property type="entry name" value="HAD-like"/>
    <property type="match status" value="1"/>
</dbReference>
<evidence type="ECO:0000313" key="6">
    <source>
        <dbReference type="Proteomes" id="UP000309747"/>
    </source>
</evidence>
<dbReference type="AlphaFoldDB" id="A0A4U0RD78"/>